<sequence length="79" mass="8869">MGKWIILVLGVLLTANGFFTRTYDFPNETPVRYCFNMDYIGVDGCFHNATAPMLIAWVPLLIGLGLIAWSMVRASRKTV</sequence>
<accession>K2MSB4</accession>
<dbReference type="eggNOG" id="ENOG5034BYB">
    <property type="taxonomic scope" value="Bacteria"/>
</dbReference>
<keyword evidence="3" id="KW-1185">Reference proteome</keyword>
<feature type="transmembrane region" description="Helical" evidence="1">
    <location>
        <begin position="54"/>
        <end position="72"/>
    </location>
</feature>
<organism evidence="2 3">
    <name type="scientific">Nitratireductor pacificus pht-3B</name>
    <dbReference type="NCBI Taxonomy" id="391937"/>
    <lineage>
        <taxon>Bacteria</taxon>
        <taxon>Pseudomonadati</taxon>
        <taxon>Pseudomonadota</taxon>
        <taxon>Alphaproteobacteria</taxon>
        <taxon>Hyphomicrobiales</taxon>
        <taxon>Phyllobacteriaceae</taxon>
        <taxon>Nitratireductor</taxon>
    </lineage>
</organism>
<dbReference type="AlphaFoldDB" id="K2MSB4"/>
<dbReference type="PATRIC" id="fig|391937.3.peg.683"/>
<evidence type="ECO:0008006" key="4">
    <source>
        <dbReference type="Google" id="ProtNLM"/>
    </source>
</evidence>
<protein>
    <recommendedName>
        <fullName evidence="4">Transmembrane protein</fullName>
    </recommendedName>
</protein>
<gene>
    <name evidence="2" type="ORF">NA2_03297</name>
</gene>
<keyword evidence="1" id="KW-1133">Transmembrane helix</keyword>
<name>K2MSB4_9HYPH</name>
<dbReference type="EMBL" id="AMRM01000003">
    <property type="protein sequence ID" value="EKF20247.1"/>
    <property type="molecule type" value="Genomic_DNA"/>
</dbReference>
<evidence type="ECO:0000256" key="1">
    <source>
        <dbReference type="SAM" id="Phobius"/>
    </source>
</evidence>
<evidence type="ECO:0000313" key="2">
    <source>
        <dbReference type="EMBL" id="EKF20247.1"/>
    </source>
</evidence>
<evidence type="ECO:0000313" key="3">
    <source>
        <dbReference type="Proteomes" id="UP000006786"/>
    </source>
</evidence>
<reference evidence="2 3" key="1">
    <citation type="journal article" date="2012" name="J. Bacteriol.">
        <title>Genome Sequence of Nitratireductor pacificus Type Strain pht-3B.</title>
        <authorList>
            <person name="Lai Q."/>
            <person name="Li G."/>
            <person name="Shao Z."/>
        </authorList>
    </citation>
    <scope>NUCLEOTIDE SEQUENCE [LARGE SCALE GENOMIC DNA]</scope>
    <source>
        <strain evidence="3">pht-3B</strain>
    </source>
</reference>
<dbReference type="OrthoDB" id="8115339at2"/>
<dbReference type="Proteomes" id="UP000006786">
    <property type="component" value="Unassembled WGS sequence"/>
</dbReference>
<keyword evidence="1" id="KW-0812">Transmembrane</keyword>
<keyword evidence="1" id="KW-0472">Membrane</keyword>
<comment type="caution">
    <text evidence="2">The sequence shown here is derived from an EMBL/GenBank/DDBJ whole genome shotgun (WGS) entry which is preliminary data.</text>
</comment>
<proteinExistence type="predicted"/>
<dbReference type="RefSeq" id="WP_008594173.1">
    <property type="nucleotide sequence ID" value="NZ_AMRM01000003.1"/>
</dbReference>